<feature type="non-terminal residue" evidence="2">
    <location>
        <position position="75"/>
    </location>
</feature>
<dbReference type="NCBIfam" id="TIGR01552">
    <property type="entry name" value="phd_fam"/>
    <property type="match status" value="1"/>
</dbReference>
<dbReference type="SUPFAM" id="SSF143120">
    <property type="entry name" value="YefM-like"/>
    <property type="match status" value="1"/>
</dbReference>
<organism evidence="2 3">
    <name type="scientific">Streptomyces varsoviensis</name>
    <dbReference type="NCBI Taxonomy" id="67373"/>
    <lineage>
        <taxon>Bacteria</taxon>
        <taxon>Bacillati</taxon>
        <taxon>Actinomycetota</taxon>
        <taxon>Actinomycetes</taxon>
        <taxon>Kitasatosporales</taxon>
        <taxon>Streptomycetaceae</taxon>
        <taxon>Streptomyces</taxon>
    </lineage>
</organism>
<protein>
    <recommendedName>
        <fullName evidence="4">Antitoxin</fullName>
    </recommendedName>
</protein>
<evidence type="ECO:0000313" key="2">
    <source>
        <dbReference type="EMBL" id="KOG88153.1"/>
    </source>
</evidence>
<comment type="similarity">
    <text evidence="1">Belongs to the phD/YefM antitoxin family.</text>
</comment>
<comment type="caution">
    <text evidence="2">The sequence shown here is derived from an EMBL/GenBank/DDBJ whole genome shotgun (WGS) entry which is preliminary data.</text>
</comment>
<dbReference type="Proteomes" id="UP000037020">
    <property type="component" value="Unassembled WGS sequence"/>
</dbReference>
<name>A0ABR5J452_9ACTN</name>
<evidence type="ECO:0008006" key="4">
    <source>
        <dbReference type="Google" id="ProtNLM"/>
    </source>
</evidence>
<keyword evidence="3" id="KW-1185">Reference proteome</keyword>
<proteinExistence type="inferred from homology"/>
<evidence type="ECO:0000256" key="1">
    <source>
        <dbReference type="ARBA" id="ARBA00009981"/>
    </source>
</evidence>
<dbReference type="InterPro" id="IPR036165">
    <property type="entry name" value="YefM-like_sf"/>
</dbReference>
<dbReference type="EMBL" id="LGUT01001821">
    <property type="protein sequence ID" value="KOG88153.1"/>
    <property type="molecule type" value="Genomic_DNA"/>
</dbReference>
<accession>A0ABR5J452</accession>
<evidence type="ECO:0000313" key="3">
    <source>
        <dbReference type="Proteomes" id="UP000037020"/>
    </source>
</evidence>
<reference evidence="2 3" key="1">
    <citation type="submission" date="2015-07" db="EMBL/GenBank/DDBJ databases">
        <authorList>
            <person name="Ju K.-S."/>
            <person name="Doroghazi J.R."/>
            <person name="Metcalf W.W."/>
        </authorList>
    </citation>
    <scope>NUCLEOTIDE SEQUENCE [LARGE SCALE GENOMIC DNA]</scope>
    <source>
        <strain evidence="2 3">NRRL B-3589</strain>
    </source>
</reference>
<sequence length="75" mass="8155">MDILDRLSELPTESTAAAATSLETIVSRARTSGIPTVLTEHGEPVAAVLSRESFEELEAAVVALRHDEHRRQGCR</sequence>
<dbReference type="Gene3D" id="3.40.1620.10">
    <property type="entry name" value="YefM-like domain"/>
    <property type="match status" value="1"/>
</dbReference>
<gene>
    <name evidence="2" type="ORF">ADK38_21395</name>
</gene>